<dbReference type="AlphaFoldDB" id="B0CXH7"/>
<dbReference type="OrthoDB" id="3058840at2759"/>
<dbReference type="EMBL" id="DS547094">
    <property type="protein sequence ID" value="EDR12725.1"/>
    <property type="molecule type" value="Genomic_DNA"/>
</dbReference>
<dbReference type="RefSeq" id="XP_001876989.1">
    <property type="nucleotide sequence ID" value="XM_001876954.1"/>
</dbReference>
<gene>
    <name evidence="2" type="ORF">LACBIDRAFT_311486</name>
</gene>
<feature type="region of interest" description="Disordered" evidence="1">
    <location>
        <begin position="1"/>
        <end position="32"/>
    </location>
</feature>
<evidence type="ECO:0000313" key="3">
    <source>
        <dbReference type="Proteomes" id="UP000001194"/>
    </source>
</evidence>
<protein>
    <submittedName>
        <fullName evidence="2">Predicted protein</fullName>
    </submittedName>
</protein>
<sequence>MNDTETQEIPRPDISATLRRPNPVFEGQNGFESDFHDEEIDDAHLHEALERHRLAQYILTQKDRPIPTIEEMKAYLEKPENSASVKEEIQALKEEHLEDLDRLYAAHAGEYTQEVLDLYYSKDDVLPASDLASQDPDNIEIYEKLDEYYEEFRQNHLFQSLWDTDYSVMRHTYLSRLLPLERKRRELEKEEEEAKRRRDAMFPMSAADFTTKPGDVQLRAARFLTADAAKQEKMLAEFGWAWRQVDPLKAEFASNVGSHLVSFGVSADQKDFDIG</sequence>
<evidence type="ECO:0000313" key="2">
    <source>
        <dbReference type="EMBL" id="EDR12725.1"/>
    </source>
</evidence>
<dbReference type="KEGG" id="lbc:LACBIDRAFT_311486"/>
<dbReference type="HOGENOM" id="CLU_085136_0_0_1"/>
<evidence type="ECO:0000256" key="1">
    <source>
        <dbReference type="SAM" id="MobiDB-lite"/>
    </source>
</evidence>
<dbReference type="GeneID" id="6072004"/>
<keyword evidence="3" id="KW-1185">Reference proteome</keyword>
<accession>B0CXH7</accession>
<dbReference type="Proteomes" id="UP000001194">
    <property type="component" value="Unassembled WGS sequence"/>
</dbReference>
<reference evidence="2 3" key="1">
    <citation type="journal article" date="2008" name="Nature">
        <title>The genome of Laccaria bicolor provides insights into mycorrhizal symbiosis.</title>
        <authorList>
            <person name="Martin F."/>
            <person name="Aerts A."/>
            <person name="Ahren D."/>
            <person name="Brun A."/>
            <person name="Danchin E.G.J."/>
            <person name="Duchaussoy F."/>
            <person name="Gibon J."/>
            <person name="Kohler A."/>
            <person name="Lindquist E."/>
            <person name="Pereda V."/>
            <person name="Salamov A."/>
            <person name="Shapiro H.J."/>
            <person name="Wuyts J."/>
            <person name="Blaudez D."/>
            <person name="Buee M."/>
            <person name="Brokstein P."/>
            <person name="Canbaeck B."/>
            <person name="Cohen D."/>
            <person name="Courty P.E."/>
            <person name="Coutinho P.M."/>
            <person name="Delaruelle C."/>
            <person name="Detter J.C."/>
            <person name="Deveau A."/>
            <person name="DiFazio S."/>
            <person name="Duplessis S."/>
            <person name="Fraissinet-Tachet L."/>
            <person name="Lucic E."/>
            <person name="Frey-Klett P."/>
            <person name="Fourrey C."/>
            <person name="Feussner I."/>
            <person name="Gay G."/>
            <person name="Grimwood J."/>
            <person name="Hoegger P.J."/>
            <person name="Jain P."/>
            <person name="Kilaru S."/>
            <person name="Labbe J."/>
            <person name="Lin Y.C."/>
            <person name="Legue V."/>
            <person name="Le Tacon F."/>
            <person name="Marmeisse R."/>
            <person name="Melayah D."/>
            <person name="Montanini B."/>
            <person name="Muratet M."/>
            <person name="Nehls U."/>
            <person name="Niculita-Hirzel H."/>
            <person name="Oudot-Le Secq M.P."/>
            <person name="Peter M."/>
            <person name="Quesneville H."/>
            <person name="Rajashekar B."/>
            <person name="Reich M."/>
            <person name="Rouhier N."/>
            <person name="Schmutz J."/>
            <person name="Yin T."/>
            <person name="Chalot M."/>
            <person name="Henrissat B."/>
            <person name="Kuees U."/>
            <person name="Lucas S."/>
            <person name="Van de Peer Y."/>
            <person name="Podila G.K."/>
            <person name="Polle A."/>
            <person name="Pukkila P.J."/>
            <person name="Richardson P.M."/>
            <person name="Rouze P."/>
            <person name="Sanders I.R."/>
            <person name="Stajich J.E."/>
            <person name="Tunlid A."/>
            <person name="Tuskan G."/>
            <person name="Grigoriev I.V."/>
        </authorList>
    </citation>
    <scope>NUCLEOTIDE SEQUENCE [LARGE SCALE GENOMIC DNA]</scope>
    <source>
        <strain evidence="3">S238N-H82 / ATCC MYA-4686</strain>
    </source>
</reference>
<proteinExistence type="predicted"/>
<dbReference type="InParanoid" id="B0CXH7"/>
<organism evidence="3">
    <name type="scientific">Laccaria bicolor (strain S238N-H82 / ATCC MYA-4686)</name>
    <name type="common">Bicoloured deceiver</name>
    <name type="synonym">Laccaria laccata var. bicolor</name>
    <dbReference type="NCBI Taxonomy" id="486041"/>
    <lineage>
        <taxon>Eukaryota</taxon>
        <taxon>Fungi</taxon>
        <taxon>Dikarya</taxon>
        <taxon>Basidiomycota</taxon>
        <taxon>Agaricomycotina</taxon>
        <taxon>Agaricomycetes</taxon>
        <taxon>Agaricomycetidae</taxon>
        <taxon>Agaricales</taxon>
        <taxon>Agaricineae</taxon>
        <taxon>Hydnangiaceae</taxon>
        <taxon>Laccaria</taxon>
    </lineage>
</organism>
<name>B0CXH7_LACBS</name>